<proteinExistence type="inferred from homology"/>
<dbReference type="GO" id="GO:0016020">
    <property type="term" value="C:membrane"/>
    <property type="evidence" value="ECO:0007669"/>
    <property type="project" value="UniProtKB-SubCell"/>
</dbReference>
<protein>
    <submittedName>
        <fullName evidence="9">Uncharacterized protein</fullName>
    </submittedName>
</protein>
<dbReference type="PANTHER" id="PTHR14399">
    <property type="entry name" value="P53-INDUCED PROTEIN RELATED"/>
    <property type="match status" value="1"/>
</dbReference>
<dbReference type="PANTHER" id="PTHR14399:SF5">
    <property type="entry name" value="CELL JUNCTION PROTEIN VAB-9"/>
    <property type="match status" value="1"/>
</dbReference>
<dbReference type="Proteomes" id="UP000005408">
    <property type="component" value="Unassembled WGS sequence"/>
</dbReference>
<evidence type="ECO:0000256" key="4">
    <source>
        <dbReference type="ARBA" id="ARBA00022692"/>
    </source>
</evidence>
<dbReference type="InterPro" id="IPR015664">
    <property type="entry name" value="P53_induced"/>
</dbReference>
<dbReference type="GO" id="GO:0098609">
    <property type="term" value="P:cell-cell adhesion"/>
    <property type="evidence" value="ECO:0007669"/>
    <property type="project" value="TreeGrafter"/>
</dbReference>
<reference evidence="9" key="1">
    <citation type="submission" date="2022-08" db="UniProtKB">
        <authorList>
            <consortium name="EnsemblMetazoa"/>
        </authorList>
    </citation>
    <scope>IDENTIFICATION</scope>
    <source>
        <strain evidence="9">05x7-T-G4-1.051#20</strain>
    </source>
</reference>
<dbReference type="EnsemblMetazoa" id="G5598.1">
    <property type="protein sequence ID" value="G5598.1:cds"/>
    <property type="gene ID" value="G5598"/>
</dbReference>
<keyword evidence="6 8" id="KW-1133">Transmembrane helix</keyword>
<evidence type="ECO:0000256" key="2">
    <source>
        <dbReference type="ARBA" id="ARBA00004282"/>
    </source>
</evidence>
<sequence>MFTEKEKLDNNLKIILNELCTMACGGNSCYFGFGLFLLILGLVIDVIGVASPYWILADEDGVKVNGGLWQMCTSASDVSECSDFTKVQDWLKAVRGFGILGILLLLLAVLTAFLRICMKDRACVLVLTIVLSFMAAVCIVISVSVFGKKYNTIVKNSSIFSFHYAFVSCILSIIISVIAGIFMIVEVAKRSSYTSMTGR</sequence>
<dbReference type="Pfam" id="PF00822">
    <property type="entry name" value="PMP22_Claudin"/>
    <property type="match status" value="1"/>
</dbReference>
<keyword evidence="10" id="KW-1185">Reference proteome</keyword>
<name>A0A8W8NJW7_MAGGI</name>
<dbReference type="GO" id="GO:0005911">
    <property type="term" value="C:cell-cell junction"/>
    <property type="evidence" value="ECO:0007669"/>
    <property type="project" value="TreeGrafter"/>
</dbReference>
<keyword evidence="4 8" id="KW-0812">Transmembrane</keyword>
<evidence type="ECO:0000313" key="9">
    <source>
        <dbReference type="EnsemblMetazoa" id="G5598.1:cds"/>
    </source>
</evidence>
<evidence type="ECO:0000256" key="1">
    <source>
        <dbReference type="ARBA" id="ARBA00004141"/>
    </source>
</evidence>
<keyword evidence="5" id="KW-0965">Cell junction</keyword>
<dbReference type="InterPro" id="IPR004031">
    <property type="entry name" value="PMP22/EMP/MP20/Claudin"/>
</dbReference>
<accession>A0A8W8NJW7</accession>
<keyword evidence="7 8" id="KW-0472">Membrane</keyword>
<dbReference type="AlphaFoldDB" id="A0A8W8NJW7"/>
<dbReference type="Gene3D" id="1.20.140.150">
    <property type="match status" value="1"/>
</dbReference>
<evidence type="ECO:0000256" key="6">
    <source>
        <dbReference type="ARBA" id="ARBA00022989"/>
    </source>
</evidence>
<organism evidence="9 10">
    <name type="scientific">Magallana gigas</name>
    <name type="common">Pacific oyster</name>
    <name type="synonym">Crassostrea gigas</name>
    <dbReference type="NCBI Taxonomy" id="29159"/>
    <lineage>
        <taxon>Eukaryota</taxon>
        <taxon>Metazoa</taxon>
        <taxon>Spiralia</taxon>
        <taxon>Lophotrochozoa</taxon>
        <taxon>Mollusca</taxon>
        <taxon>Bivalvia</taxon>
        <taxon>Autobranchia</taxon>
        <taxon>Pteriomorphia</taxon>
        <taxon>Ostreida</taxon>
        <taxon>Ostreoidea</taxon>
        <taxon>Ostreidae</taxon>
        <taxon>Magallana</taxon>
    </lineage>
</organism>
<feature type="transmembrane region" description="Helical" evidence="8">
    <location>
        <begin position="159"/>
        <end position="185"/>
    </location>
</feature>
<evidence type="ECO:0000256" key="3">
    <source>
        <dbReference type="ARBA" id="ARBA00008691"/>
    </source>
</evidence>
<evidence type="ECO:0000256" key="7">
    <source>
        <dbReference type="ARBA" id="ARBA00023136"/>
    </source>
</evidence>
<feature type="transmembrane region" description="Helical" evidence="8">
    <location>
        <begin position="30"/>
        <end position="55"/>
    </location>
</feature>
<evidence type="ECO:0000313" key="10">
    <source>
        <dbReference type="Proteomes" id="UP000005408"/>
    </source>
</evidence>
<comment type="similarity">
    <text evidence="3">Belongs to the TMEM47 family.</text>
</comment>
<feature type="transmembrane region" description="Helical" evidence="8">
    <location>
        <begin position="124"/>
        <end position="147"/>
    </location>
</feature>
<evidence type="ECO:0000256" key="8">
    <source>
        <dbReference type="SAM" id="Phobius"/>
    </source>
</evidence>
<feature type="transmembrane region" description="Helical" evidence="8">
    <location>
        <begin position="97"/>
        <end position="117"/>
    </location>
</feature>
<comment type="subcellular location">
    <subcellularLocation>
        <location evidence="2">Cell junction</location>
    </subcellularLocation>
    <subcellularLocation>
        <location evidence="1">Membrane</location>
        <topology evidence="1">Multi-pass membrane protein</topology>
    </subcellularLocation>
</comment>
<evidence type="ECO:0000256" key="5">
    <source>
        <dbReference type="ARBA" id="ARBA00022949"/>
    </source>
</evidence>